<accession>A0A2H0UFL6</accession>
<dbReference type="AlphaFoldDB" id="A0A2H0UFL6"/>
<gene>
    <name evidence="7" type="ORF">COU15_02305</name>
</gene>
<dbReference type="PANTHER" id="PTHR10846">
    <property type="entry name" value="SODIUM/POTASSIUM/CALCIUM EXCHANGER"/>
    <property type="match status" value="1"/>
</dbReference>
<dbReference type="NCBIfam" id="TIGR00367">
    <property type="entry name" value="calcium/sodium antiporter"/>
    <property type="match status" value="1"/>
</dbReference>
<feature type="transmembrane region" description="Helical" evidence="5">
    <location>
        <begin position="300"/>
        <end position="316"/>
    </location>
</feature>
<organism evidence="7 8">
    <name type="scientific">Candidatus Kaiserbacteria bacterium CG10_big_fil_rev_8_21_14_0_10_45_20</name>
    <dbReference type="NCBI Taxonomy" id="1974607"/>
    <lineage>
        <taxon>Bacteria</taxon>
        <taxon>Candidatus Kaiseribacteriota</taxon>
    </lineage>
</organism>
<keyword evidence="4 5" id="KW-0472">Membrane</keyword>
<feature type="transmembrane region" description="Helical" evidence="5">
    <location>
        <begin position="270"/>
        <end position="288"/>
    </location>
</feature>
<evidence type="ECO:0000256" key="5">
    <source>
        <dbReference type="SAM" id="Phobius"/>
    </source>
</evidence>
<dbReference type="GO" id="GO:0006874">
    <property type="term" value="P:intracellular calcium ion homeostasis"/>
    <property type="evidence" value="ECO:0007669"/>
    <property type="project" value="TreeGrafter"/>
</dbReference>
<dbReference type="Pfam" id="PF01699">
    <property type="entry name" value="Na_Ca_ex"/>
    <property type="match status" value="2"/>
</dbReference>
<feature type="transmembrane region" description="Helical" evidence="5">
    <location>
        <begin position="68"/>
        <end position="93"/>
    </location>
</feature>
<feature type="domain" description="Sodium/calcium exchanger membrane region" evidence="6">
    <location>
        <begin position="172"/>
        <end position="315"/>
    </location>
</feature>
<dbReference type="InterPro" id="IPR004481">
    <property type="entry name" value="K/Na/Ca-exchanger"/>
</dbReference>
<feature type="transmembrane region" description="Helical" evidence="5">
    <location>
        <begin position="197"/>
        <end position="230"/>
    </location>
</feature>
<feature type="transmembrane region" description="Helical" evidence="5">
    <location>
        <begin position="105"/>
        <end position="125"/>
    </location>
</feature>
<dbReference type="PANTHER" id="PTHR10846:SF8">
    <property type="entry name" value="INNER MEMBRANE PROTEIN YRBG"/>
    <property type="match status" value="1"/>
</dbReference>
<feature type="transmembrane region" description="Helical" evidence="5">
    <location>
        <begin position="166"/>
        <end position="191"/>
    </location>
</feature>
<dbReference type="GO" id="GO:0008273">
    <property type="term" value="F:calcium, potassium:sodium antiporter activity"/>
    <property type="evidence" value="ECO:0007669"/>
    <property type="project" value="TreeGrafter"/>
</dbReference>
<reference evidence="8" key="1">
    <citation type="submission" date="2017-09" db="EMBL/GenBank/DDBJ databases">
        <title>Depth-based differentiation of microbial function through sediment-hosted aquifers and enrichment of novel symbionts in the deep terrestrial subsurface.</title>
        <authorList>
            <person name="Probst A.J."/>
            <person name="Ladd B."/>
            <person name="Jarett J.K."/>
            <person name="Geller-Mcgrath D.E."/>
            <person name="Sieber C.M.K."/>
            <person name="Emerson J.B."/>
            <person name="Anantharaman K."/>
            <person name="Thomas B.C."/>
            <person name="Malmstrom R."/>
            <person name="Stieglmeier M."/>
            <person name="Klingl A."/>
            <person name="Woyke T."/>
            <person name="Ryan C.M."/>
            <person name="Banfield J.F."/>
        </authorList>
    </citation>
    <scope>NUCLEOTIDE SEQUENCE [LARGE SCALE GENOMIC DNA]</scope>
</reference>
<protein>
    <recommendedName>
        <fullName evidence="6">Sodium/calcium exchanger membrane region domain-containing protein</fullName>
    </recommendedName>
</protein>
<comment type="subcellular location">
    <subcellularLocation>
        <location evidence="1">Membrane</location>
        <topology evidence="1">Multi-pass membrane protein</topology>
    </subcellularLocation>
</comment>
<name>A0A2H0UFL6_9BACT</name>
<dbReference type="GO" id="GO:0005886">
    <property type="term" value="C:plasma membrane"/>
    <property type="evidence" value="ECO:0007669"/>
    <property type="project" value="TreeGrafter"/>
</dbReference>
<evidence type="ECO:0000256" key="4">
    <source>
        <dbReference type="ARBA" id="ARBA00023136"/>
    </source>
</evidence>
<dbReference type="EMBL" id="PFBH01000014">
    <property type="protein sequence ID" value="PIR85213.1"/>
    <property type="molecule type" value="Genomic_DNA"/>
</dbReference>
<dbReference type="InterPro" id="IPR004837">
    <property type="entry name" value="NaCa_Exmemb"/>
</dbReference>
<evidence type="ECO:0000256" key="1">
    <source>
        <dbReference type="ARBA" id="ARBA00004141"/>
    </source>
</evidence>
<feature type="transmembrane region" description="Helical" evidence="5">
    <location>
        <begin position="6"/>
        <end position="25"/>
    </location>
</feature>
<dbReference type="Gene3D" id="1.20.1420.30">
    <property type="entry name" value="NCX, central ion-binding region"/>
    <property type="match status" value="1"/>
</dbReference>
<feature type="transmembrane region" description="Helical" evidence="5">
    <location>
        <begin position="242"/>
        <end position="264"/>
    </location>
</feature>
<feature type="domain" description="Sodium/calcium exchanger membrane region" evidence="6">
    <location>
        <begin position="6"/>
        <end position="152"/>
    </location>
</feature>
<comment type="caution">
    <text evidence="7">The sequence shown here is derived from an EMBL/GenBank/DDBJ whole genome shotgun (WGS) entry which is preliminary data.</text>
</comment>
<evidence type="ECO:0000313" key="8">
    <source>
        <dbReference type="Proteomes" id="UP000229315"/>
    </source>
</evidence>
<feature type="transmembrane region" description="Helical" evidence="5">
    <location>
        <begin position="37"/>
        <end position="62"/>
    </location>
</feature>
<dbReference type="GO" id="GO:0005262">
    <property type="term" value="F:calcium channel activity"/>
    <property type="evidence" value="ECO:0007669"/>
    <property type="project" value="TreeGrafter"/>
</dbReference>
<evidence type="ECO:0000256" key="2">
    <source>
        <dbReference type="ARBA" id="ARBA00022692"/>
    </source>
</evidence>
<dbReference type="Proteomes" id="UP000229315">
    <property type="component" value="Unassembled WGS sequence"/>
</dbReference>
<dbReference type="InterPro" id="IPR044880">
    <property type="entry name" value="NCX_ion-bd_dom_sf"/>
</dbReference>
<evidence type="ECO:0000313" key="7">
    <source>
        <dbReference type="EMBL" id="PIR85213.1"/>
    </source>
</evidence>
<sequence>MEIFNAIFLFLFGFFILVRGAQILVKGAVSVAKIFNFSPWFIGVVIVGVGTSIPEFSINLVAAFEGNAVGIGTIIGSNTFNILMILGVSALFFPIVMKKSWIQDFFVNAIFVAIAGSMLAFPVLGDPTVVGITRSEAGILFLLFILWLVFMFRRGDTKDETTDHKVFTVFTSFVMIVAGVVGVFFGGSWVVSGVEQFAIFAGISSEVIALTVIGAGTSIPELTVSVVAALRKNTGIAVGNVLGSNIFDFLGILGITGLIHPIIVSESVRFDIGATFIATMLLLAVIVLGRSHRIGRTEGLVLITAYVLYLILFIFRG</sequence>
<proteinExistence type="predicted"/>
<feature type="transmembrane region" description="Helical" evidence="5">
    <location>
        <begin position="137"/>
        <end position="154"/>
    </location>
</feature>
<evidence type="ECO:0000259" key="6">
    <source>
        <dbReference type="Pfam" id="PF01699"/>
    </source>
</evidence>
<evidence type="ECO:0000256" key="3">
    <source>
        <dbReference type="ARBA" id="ARBA00022989"/>
    </source>
</evidence>
<keyword evidence="2 5" id="KW-0812">Transmembrane</keyword>
<keyword evidence="3 5" id="KW-1133">Transmembrane helix</keyword>